<name>A0A5N5QF72_9AGAM</name>
<evidence type="ECO:0000256" key="2">
    <source>
        <dbReference type="ARBA" id="ARBA00005896"/>
    </source>
</evidence>
<accession>A0A5N5QF72</accession>
<dbReference type="InterPro" id="IPR003819">
    <property type="entry name" value="TauD/TfdA-like"/>
</dbReference>
<dbReference type="InterPro" id="IPR042098">
    <property type="entry name" value="TauD-like_sf"/>
</dbReference>
<sequence length="698" mass="76911">MAIQVAPLPLPASADPSKFKDFGREVKGVDVGNLSPEQFKEVEQLLYKVGGLPLRDEGGLTKNPPVAQRPPVSQHHLIARTAVRIDQESYGHGNNKTGNTKKSVLHPDLKTIPRVPQVQLIGNGTVYNHEGLAEAKLRHPHHRTFHKTAVPEEDDLKYTRFYRWHIDAALYDLSPPKVTTLYALNVPSGEHQICRYDDGTGDELPVPLGTTAFVSGATMFDILPPHLKSLAVRSKVRYSPHPYVWMAPAHAMPTGLGIESEGLELPLNELPPWEEEKIKIFPVLWKNPITGGLHFQVHPCGVASLIVEPLPEGASREGALYPDGAELTDLKQVRELLYSMQRPAIAPSLVYPHDWSEKDLVLFHNRGVLHSVVGAFAPDQVRAFHQCNLAASDDPVGPDAEDAKMLRALNAITQPHPLRFDSTMIRPKPNVASTVNQIRYLCASSSRLDVPQRSRKAPLATDLDGISLDQGPVKHGVTFLPNLRDLGQPERHVEQLLSVRLQRRLPDAQRLPQISLPYARARVQRPRPTSRATSPTARLTNPRTPGYRPVPTNTDRPGAAPRMPGTNRPARPRAPVARMDRADIAEPEVPLTPAKIPPRVYNFTFMTALTAPSPLTKRNIQMSDPVQRVREAVGGDYSQWVSKDDLAAAGQDQDVSAIARARLALAFNSTVSPENRKKLINTTQTLLDKGKPGVAASA</sequence>
<dbReference type="EMBL" id="SSOP01000173">
    <property type="protein sequence ID" value="KAB5590402.1"/>
    <property type="molecule type" value="Genomic_DNA"/>
</dbReference>
<evidence type="ECO:0000256" key="1">
    <source>
        <dbReference type="ARBA" id="ARBA00001954"/>
    </source>
</evidence>
<dbReference type="GO" id="GO:0051213">
    <property type="term" value="F:dioxygenase activity"/>
    <property type="evidence" value="ECO:0007669"/>
    <property type="project" value="UniProtKB-KW"/>
</dbReference>
<organism evidence="9 10">
    <name type="scientific">Ceratobasidium theobromae</name>
    <dbReference type="NCBI Taxonomy" id="1582974"/>
    <lineage>
        <taxon>Eukaryota</taxon>
        <taxon>Fungi</taxon>
        <taxon>Dikarya</taxon>
        <taxon>Basidiomycota</taxon>
        <taxon>Agaricomycotina</taxon>
        <taxon>Agaricomycetes</taxon>
        <taxon>Cantharellales</taxon>
        <taxon>Ceratobasidiaceae</taxon>
        <taxon>Ceratobasidium</taxon>
    </lineage>
</organism>
<keyword evidence="4 9" id="KW-0223">Dioxygenase</keyword>
<evidence type="ECO:0000256" key="6">
    <source>
        <dbReference type="ARBA" id="ARBA00023004"/>
    </source>
</evidence>
<protein>
    <submittedName>
        <fullName evidence="9">Alpha-ketoglutarate dependent xanthine dioxygenase</fullName>
    </submittedName>
</protein>
<dbReference type="OrthoDB" id="93019at2759"/>
<evidence type="ECO:0000256" key="5">
    <source>
        <dbReference type="ARBA" id="ARBA00023002"/>
    </source>
</evidence>
<keyword evidence="3" id="KW-0479">Metal-binding</keyword>
<evidence type="ECO:0000313" key="9">
    <source>
        <dbReference type="EMBL" id="KAB5590402.1"/>
    </source>
</evidence>
<evidence type="ECO:0000256" key="4">
    <source>
        <dbReference type="ARBA" id="ARBA00022964"/>
    </source>
</evidence>
<dbReference type="Gene3D" id="3.60.130.10">
    <property type="entry name" value="Clavaminate synthase-like"/>
    <property type="match status" value="1"/>
</dbReference>
<keyword evidence="5" id="KW-0560">Oxidoreductase</keyword>
<dbReference type="PANTHER" id="PTHR43779">
    <property type="entry name" value="DIOXYGENASE RV0097-RELATED"/>
    <property type="match status" value="1"/>
</dbReference>
<feature type="region of interest" description="Disordered" evidence="7">
    <location>
        <begin position="522"/>
        <end position="574"/>
    </location>
</feature>
<dbReference type="Proteomes" id="UP000383932">
    <property type="component" value="Unassembled WGS sequence"/>
</dbReference>
<evidence type="ECO:0000313" key="10">
    <source>
        <dbReference type="Proteomes" id="UP000383932"/>
    </source>
</evidence>
<comment type="similarity">
    <text evidence="2">Belongs to the TfdA dioxygenase family.</text>
</comment>
<dbReference type="AlphaFoldDB" id="A0A5N5QF72"/>
<dbReference type="PANTHER" id="PTHR43779:SF2">
    <property type="entry name" value="ALPHA-KETOGLUTARATE-DEPENDENT XANTHINE DIOXYGENASE XAN1"/>
    <property type="match status" value="1"/>
</dbReference>
<feature type="compositionally biased region" description="Polar residues" evidence="7">
    <location>
        <begin position="530"/>
        <end position="543"/>
    </location>
</feature>
<proteinExistence type="inferred from homology"/>
<dbReference type="GO" id="GO:0046872">
    <property type="term" value="F:metal ion binding"/>
    <property type="evidence" value="ECO:0007669"/>
    <property type="project" value="UniProtKB-KW"/>
</dbReference>
<keyword evidence="6" id="KW-0408">Iron</keyword>
<dbReference type="InterPro" id="IPR051178">
    <property type="entry name" value="TfdA_dioxygenase"/>
</dbReference>
<evidence type="ECO:0000256" key="7">
    <source>
        <dbReference type="SAM" id="MobiDB-lite"/>
    </source>
</evidence>
<evidence type="ECO:0000256" key="3">
    <source>
        <dbReference type="ARBA" id="ARBA00022723"/>
    </source>
</evidence>
<comment type="caution">
    <text evidence="9">The sequence shown here is derived from an EMBL/GenBank/DDBJ whole genome shotgun (WGS) entry which is preliminary data.</text>
</comment>
<reference evidence="9 10" key="1">
    <citation type="journal article" date="2019" name="Fungal Biol. Biotechnol.">
        <title>Draft genome sequence of fastidious pathogen Ceratobasidium theobromae, which causes vascular-streak dieback in Theobroma cacao.</title>
        <authorList>
            <person name="Ali S.S."/>
            <person name="Asman A."/>
            <person name="Shao J."/>
            <person name="Firmansyah A.P."/>
            <person name="Susilo A.W."/>
            <person name="Rosmana A."/>
            <person name="McMahon P."/>
            <person name="Junaid M."/>
            <person name="Guest D."/>
            <person name="Kheng T.Y."/>
            <person name="Meinhardt L.W."/>
            <person name="Bailey B.A."/>
        </authorList>
    </citation>
    <scope>NUCLEOTIDE SEQUENCE [LARGE SCALE GENOMIC DNA]</scope>
    <source>
        <strain evidence="9 10">CT2</strain>
    </source>
</reference>
<comment type="cofactor">
    <cofactor evidence="1">
        <name>Fe(2+)</name>
        <dbReference type="ChEBI" id="CHEBI:29033"/>
    </cofactor>
</comment>
<keyword evidence="10" id="KW-1185">Reference proteome</keyword>
<dbReference type="Pfam" id="PF02668">
    <property type="entry name" value="TauD"/>
    <property type="match status" value="1"/>
</dbReference>
<gene>
    <name evidence="9" type="ORF">CTheo_6168</name>
</gene>
<evidence type="ECO:0000259" key="8">
    <source>
        <dbReference type="Pfam" id="PF02668"/>
    </source>
</evidence>
<feature type="domain" description="TauD/TfdA-like" evidence="8">
    <location>
        <begin position="139"/>
        <end position="387"/>
    </location>
</feature>
<dbReference type="SUPFAM" id="SSF51197">
    <property type="entry name" value="Clavaminate synthase-like"/>
    <property type="match status" value="1"/>
</dbReference>